<evidence type="ECO:0000313" key="3">
    <source>
        <dbReference type="EMBL" id="SEM94876.1"/>
    </source>
</evidence>
<dbReference type="SMART" id="SM01234">
    <property type="entry name" value="Haemolytic"/>
    <property type="match status" value="1"/>
</dbReference>
<dbReference type="NCBIfam" id="TIGR00278">
    <property type="entry name" value="membrane protein insertion efficiency factor YidD"/>
    <property type="match status" value="1"/>
</dbReference>
<dbReference type="RefSeq" id="WP_092754861.1">
    <property type="nucleotide sequence ID" value="NZ_FOCG01000002.1"/>
</dbReference>
<comment type="function">
    <text evidence="2">Could be involved in insertion of integral membrane proteins into the membrane.</text>
</comment>
<evidence type="ECO:0000313" key="4">
    <source>
        <dbReference type="Proteomes" id="UP000199158"/>
    </source>
</evidence>
<keyword evidence="1 2" id="KW-0472">Membrane</keyword>
<protein>
    <recommendedName>
        <fullName evidence="2">Putative membrane protein insertion efficiency factor</fullName>
    </recommendedName>
</protein>
<dbReference type="InterPro" id="IPR002696">
    <property type="entry name" value="Membr_insert_effic_factor_YidD"/>
</dbReference>
<evidence type="ECO:0000256" key="1">
    <source>
        <dbReference type="ARBA" id="ARBA00023136"/>
    </source>
</evidence>
<dbReference type="OrthoDB" id="9801753at2"/>
<organism evidence="3 4">
    <name type="scientific">Hydrogenoanaerobacterium saccharovorans</name>
    <dbReference type="NCBI Taxonomy" id="474960"/>
    <lineage>
        <taxon>Bacteria</taxon>
        <taxon>Bacillati</taxon>
        <taxon>Bacillota</taxon>
        <taxon>Clostridia</taxon>
        <taxon>Eubacteriales</taxon>
        <taxon>Oscillospiraceae</taxon>
        <taxon>Hydrogenoanaerobacterium</taxon>
    </lineage>
</organism>
<proteinExistence type="inferred from homology"/>
<keyword evidence="2" id="KW-1003">Cell membrane</keyword>
<comment type="similarity">
    <text evidence="2">Belongs to the UPF0161 family.</text>
</comment>
<dbReference type="Proteomes" id="UP000199158">
    <property type="component" value="Unassembled WGS sequence"/>
</dbReference>
<dbReference type="PANTHER" id="PTHR33383:SF1">
    <property type="entry name" value="MEMBRANE PROTEIN INSERTION EFFICIENCY FACTOR-RELATED"/>
    <property type="match status" value="1"/>
</dbReference>
<dbReference type="Pfam" id="PF01809">
    <property type="entry name" value="YidD"/>
    <property type="match status" value="1"/>
</dbReference>
<dbReference type="HAMAP" id="MF_00386">
    <property type="entry name" value="UPF0161_YidD"/>
    <property type="match status" value="1"/>
</dbReference>
<dbReference type="PANTHER" id="PTHR33383">
    <property type="entry name" value="MEMBRANE PROTEIN INSERTION EFFICIENCY FACTOR-RELATED"/>
    <property type="match status" value="1"/>
</dbReference>
<dbReference type="AlphaFoldDB" id="A0A1H8CIR6"/>
<dbReference type="STRING" id="474960.SAMN05216180_2154"/>
<comment type="subcellular location">
    <subcellularLocation>
        <location evidence="2">Cell membrane</location>
        <topology evidence="2">Peripheral membrane protein</topology>
        <orientation evidence="2">Cytoplasmic side</orientation>
    </subcellularLocation>
</comment>
<evidence type="ECO:0000256" key="2">
    <source>
        <dbReference type="HAMAP-Rule" id="MF_00386"/>
    </source>
</evidence>
<dbReference type="EMBL" id="FOCG01000002">
    <property type="protein sequence ID" value="SEM94876.1"/>
    <property type="molecule type" value="Genomic_DNA"/>
</dbReference>
<reference evidence="3 4" key="1">
    <citation type="submission" date="2016-10" db="EMBL/GenBank/DDBJ databases">
        <authorList>
            <person name="de Groot N.N."/>
        </authorList>
    </citation>
    <scope>NUCLEOTIDE SEQUENCE [LARGE SCALE GENOMIC DNA]</scope>
    <source>
        <strain evidence="3 4">CGMCC 1.5070</strain>
    </source>
</reference>
<name>A0A1H8CIR6_9FIRM</name>
<accession>A0A1H8CIR6</accession>
<sequence length="80" mass="9093">MKKIFLALIRFYQKAISPYKPACCRFYPTCSSYALEAVSRFGAMKGGLLAFLRVLRCNPYHKGGVDLVPEQFTLRRKGQA</sequence>
<dbReference type="GO" id="GO:0005886">
    <property type="term" value="C:plasma membrane"/>
    <property type="evidence" value="ECO:0007669"/>
    <property type="project" value="UniProtKB-SubCell"/>
</dbReference>
<gene>
    <name evidence="3" type="ORF">SAMN05216180_2154</name>
</gene>
<keyword evidence="4" id="KW-1185">Reference proteome</keyword>